<feature type="region of interest" description="Disordered" evidence="1">
    <location>
        <begin position="432"/>
        <end position="520"/>
    </location>
</feature>
<feature type="region of interest" description="Disordered" evidence="1">
    <location>
        <begin position="380"/>
        <end position="409"/>
    </location>
</feature>
<reference evidence="3 4" key="1">
    <citation type="submission" date="2023-11" db="EMBL/GenBank/DDBJ databases">
        <authorList>
            <person name="Hedman E."/>
            <person name="Englund M."/>
            <person name="Stromberg M."/>
            <person name="Nyberg Akerstrom W."/>
            <person name="Nylinder S."/>
            <person name="Jareborg N."/>
            <person name="Kallberg Y."/>
            <person name="Kronander E."/>
        </authorList>
    </citation>
    <scope>NUCLEOTIDE SEQUENCE [LARGE SCALE GENOMIC DNA]</scope>
</reference>
<dbReference type="PANTHER" id="PTHR13318">
    <property type="entry name" value="PARTNER OF PAIRED, ISOFORM B-RELATED"/>
    <property type="match status" value="1"/>
</dbReference>
<gene>
    <name evidence="3" type="ORF">PARMNEM_LOCUS12563</name>
</gene>
<dbReference type="Gene3D" id="1.20.1280.50">
    <property type="match status" value="1"/>
</dbReference>
<dbReference type="Proteomes" id="UP001314205">
    <property type="component" value="Unassembled WGS sequence"/>
</dbReference>
<feature type="compositionally biased region" description="Polar residues" evidence="1">
    <location>
        <begin position="593"/>
        <end position="606"/>
    </location>
</feature>
<proteinExistence type="predicted"/>
<dbReference type="Gene3D" id="3.80.10.10">
    <property type="entry name" value="Ribonuclease Inhibitor"/>
    <property type="match status" value="1"/>
</dbReference>
<feature type="compositionally biased region" description="Pro residues" evidence="1">
    <location>
        <begin position="380"/>
        <end position="396"/>
    </location>
</feature>
<evidence type="ECO:0000256" key="1">
    <source>
        <dbReference type="SAM" id="MobiDB-lite"/>
    </source>
</evidence>
<comment type="caution">
    <text evidence="3">The sequence shown here is derived from an EMBL/GenBank/DDBJ whole genome shotgun (WGS) entry which is preliminary data.</text>
</comment>
<feature type="compositionally biased region" description="Polar residues" evidence="1">
    <location>
        <begin position="436"/>
        <end position="446"/>
    </location>
</feature>
<accession>A0AAV1LFL1</accession>
<dbReference type="InterPro" id="IPR036047">
    <property type="entry name" value="F-box-like_dom_sf"/>
</dbReference>
<evidence type="ECO:0000259" key="2">
    <source>
        <dbReference type="PROSITE" id="PS50181"/>
    </source>
</evidence>
<dbReference type="InterPro" id="IPR001810">
    <property type="entry name" value="F-box_dom"/>
</dbReference>
<feature type="compositionally biased region" description="Basic and acidic residues" evidence="1">
    <location>
        <begin position="571"/>
        <end position="592"/>
    </location>
</feature>
<dbReference type="Pfam" id="PF00646">
    <property type="entry name" value="F-box"/>
    <property type="match status" value="1"/>
</dbReference>
<feature type="domain" description="F-box" evidence="2">
    <location>
        <begin position="38"/>
        <end position="84"/>
    </location>
</feature>
<dbReference type="SUPFAM" id="SSF81383">
    <property type="entry name" value="F-box domain"/>
    <property type="match status" value="1"/>
</dbReference>
<keyword evidence="4" id="KW-1185">Reference proteome</keyword>
<feature type="region of interest" description="Disordered" evidence="1">
    <location>
        <begin position="560"/>
        <end position="614"/>
    </location>
</feature>
<dbReference type="InterPro" id="IPR032675">
    <property type="entry name" value="LRR_dom_sf"/>
</dbReference>
<dbReference type="PROSITE" id="PS50181">
    <property type="entry name" value="FBOX"/>
    <property type="match status" value="1"/>
</dbReference>
<dbReference type="EMBL" id="CAVLGL010000087">
    <property type="protein sequence ID" value="CAK1592651.1"/>
    <property type="molecule type" value="Genomic_DNA"/>
</dbReference>
<dbReference type="SUPFAM" id="SSF52047">
    <property type="entry name" value="RNI-like"/>
    <property type="match status" value="1"/>
</dbReference>
<name>A0AAV1LFL1_9NEOP</name>
<sequence>MGTMQLDDNLKRELDDSGCVQDEPFPFKCGSENGRVHSVQLLDLSDDVLLYILKHCSARDLKALGFSCSRLARLVLEKSLWRNVEARTYPNGRAHVRWLVAHALHADTTRLMLAGFARQAAGCLGHVNSNSKSEEIEPEHVTEQVAAAMAMDQAEPLLLPDAPVADPHRRHRRARFHISAHQLPRFSGSPCWPEEVGGEEEEIRAEDVHQYADGVCSGPKFTLTSTLLSQLQAKCPNLTSLSLEYCNINCKTTGINQFPPTLKRLSFRGSKCFNLPMDKSFLFKIQDYLPDLEKVDVSECEWLEPSSLLPLSKLRILRQLFANNCSRLSEFVAYASLASRYGFRELEELELRGSPLGDSEVSALGWLPQLRALRLAARPAPAPAPSCPAPTSPGPTPEHSHHCTAPASTPTDTLAAWELQEPEYFKHKLQAETESDSNLNENQEGPSDSDRAQKSSNDAKVVRKNSLKRKLEDGSGDSAAINGDQPSTSKRKRFPDPGEGSSQRRNDRGDSDDDSHRRRIHRNSFRVTVFRTRVNREYENNESQEGESENVKENKQIEIRQIGYGNDQNNVEDKAKEENGDPDKKSDGEGSSRDGNSVNNGASTSNESKEASNHSALRGYICFRRKQMNPLRNPAYREIPEPQPPPQQEGAQGEPLHRVLYVNFGQPSQIMYGYPRYMNFVSDRVNVFSPTPTHLDPSSLVSDSSVRRFGRADNEDINYVHIGPNGPVQGNGESFSRPDRSSLRILSMVGYRHITDRSLVHLATAAPYLQVLDFRGTSVTAQGVANFKNIRPDCEVRFGEIKEE</sequence>
<evidence type="ECO:0000313" key="4">
    <source>
        <dbReference type="Proteomes" id="UP001314205"/>
    </source>
</evidence>
<organism evidence="3 4">
    <name type="scientific">Parnassius mnemosyne</name>
    <name type="common">clouded apollo</name>
    <dbReference type="NCBI Taxonomy" id="213953"/>
    <lineage>
        <taxon>Eukaryota</taxon>
        <taxon>Metazoa</taxon>
        <taxon>Ecdysozoa</taxon>
        <taxon>Arthropoda</taxon>
        <taxon>Hexapoda</taxon>
        <taxon>Insecta</taxon>
        <taxon>Pterygota</taxon>
        <taxon>Neoptera</taxon>
        <taxon>Endopterygota</taxon>
        <taxon>Lepidoptera</taxon>
        <taxon>Glossata</taxon>
        <taxon>Ditrysia</taxon>
        <taxon>Papilionoidea</taxon>
        <taxon>Papilionidae</taxon>
        <taxon>Parnassiinae</taxon>
        <taxon>Parnassini</taxon>
        <taxon>Parnassius</taxon>
        <taxon>Driopa</taxon>
    </lineage>
</organism>
<dbReference type="GO" id="GO:0031146">
    <property type="term" value="P:SCF-dependent proteasomal ubiquitin-dependent protein catabolic process"/>
    <property type="evidence" value="ECO:0007669"/>
    <property type="project" value="TreeGrafter"/>
</dbReference>
<dbReference type="AlphaFoldDB" id="A0AAV1LFL1"/>
<dbReference type="GO" id="GO:0019005">
    <property type="term" value="C:SCF ubiquitin ligase complex"/>
    <property type="evidence" value="ECO:0007669"/>
    <property type="project" value="TreeGrafter"/>
</dbReference>
<protein>
    <recommendedName>
        <fullName evidence="2">F-box domain-containing protein</fullName>
    </recommendedName>
</protein>
<evidence type="ECO:0000313" key="3">
    <source>
        <dbReference type="EMBL" id="CAK1592651.1"/>
    </source>
</evidence>